<protein>
    <recommendedName>
        <fullName evidence="3">ParB-like nuclease family protein</fullName>
    </recommendedName>
</protein>
<evidence type="ECO:0000313" key="1">
    <source>
        <dbReference type="EMBL" id="MEL0628946.1"/>
    </source>
</evidence>
<proteinExistence type="predicted"/>
<dbReference type="RefSeq" id="WP_341596961.1">
    <property type="nucleotide sequence ID" value="NZ_JBAKAZ010000012.1"/>
</dbReference>
<dbReference type="InterPro" id="IPR036086">
    <property type="entry name" value="ParB/Sulfiredoxin_sf"/>
</dbReference>
<dbReference type="EMBL" id="JBAKAZ010000012">
    <property type="protein sequence ID" value="MEL0628946.1"/>
    <property type="molecule type" value="Genomic_DNA"/>
</dbReference>
<keyword evidence="2" id="KW-1185">Reference proteome</keyword>
<gene>
    <name evidence="1" type="ORF">V6256_04915</name>
</gene>
<dbReference type="Proteomes" id="UP001369082">
    <property type="component" value="Unassembled WGS sequence"/>
</dbReference>
<reference evidence="1 2" key="1">
    <citation type="submission" date="2024-02" db="EMBL/GenBank/DDBJ databases">
        <title>Bacteria isolated from the canopy kelp, Nereocystis luetkeana.</title>
        <authorList>
            <person name="Pfister C.A."/>
            <person name="Younker I.T."/>
            <person name="Light S.H."/>
        </authorList>
    </citation>
    <scope>NUCLEOTIDE SEQUENCE [LARGE SCALE GENOMIC DNA]</scope>
    <source>
        <strain evidence="1 2">TI.1.05</strain>
    </source>
</reference>
<accession>A0ABU9GNQ5</accession>
<name>A0ABU9GNQ5_9GAMM</name>
<evidence type="ECO:0008006" key="3">
    <source>
        <dbReference type="Google" id="ProtNLM"/>
    </source>
</evidence>
<evidence type="ECO:0000313" key="2">
    <source>
        <dbReference type="Proteomes" id="UP001369082"/>
    </source>
</evidence>
<comment type="caution">
    <text evidence="1">The sequence shown here is derived from an EMBL/GenBank/DDBJ whole genome shotgun (WGS) entry which is preliminary data.</text>
</comment>
<sequence length="311" mass="35285">MNKYMSDSRHSRLDPRKLTLDPAMQARDTELIKDKRLRAAQEIKQEAQDKEILTDLRNGLPIRQSITVFVVGDIYYVVDGFHRTGACLKYLEEKPDADLTIPAYIIDNRTYQEAFSAAQEANQLHGVSVTKEEAMQSKFRALIVTGKFDLSVSDTAKEVGCSQGQAAHIARGLKACKEALGNYNLDELTNLESFTEQLAETLNNKYLMEKSAWDSKGFPKIRRLSNAITGKEFIPDDENRERELIESNAKDLGRLIERYDPDIFREGLRKAVRGLELGISVSSRKKWLKQAGAVRGSDTDYDVNEPREEDF</sequence>
<organism evidence="1 2">
    <name type="scientific">Psychromonas aquatilis</name>
    <dbReference type="NCBI Taxonomy" id="2005072"/>
    <lineage>
        <taxon>Bacteria</taxon>
        <taxon>Pseudomonadati</taxon>
        <taxon>Pseudomonadota</taxon>
        <taxon>Gammaproteobacteria</taxon>
        <taxon>Alteromonadales</taxon>
        <taxon>Psychromonadaceae</taxon>
        <taxon>Psychromonas</taxon>
    </lineage>
</organism>
<dbReference type="SUPFAM" id="SSF110849">
    <property type="entry name" value="ParB/Sulfiredoxin"/>
    <property type="match status" value="1"/>
</dbReference>